<dbReference type="AlphaFoldDB" id="A0A3M8WZT4"/>
<protein>
    <submittedName>
        <fullName evidence="1">Uncharacterized protein</fullName>
    </submittedName>
</protein>
<keyword evidence="2" id="KW-1185">Reference proteome</keyword>
<gene>
    <name evidence="1" type="ORF">EEJ42_04800</name>
</gene>
<evidence type="ECO:0000313" key="1">
    <source>
        <dbReference type="EMBL" id="RNG34669.1"/>
    </source>
</evidence>
<comment type="caution">
    <text evidence="1">The sequence shown here is derived from an EMBL/GenBank/DDBJ whole genome shotgun (WGS) entry which is preliminary data.</text>
</comment>
<proteinExistence type="predicted"/>
<name>A0A3M8WZT4_9ACTN</name>
<dbReference type="Proteomes" id="UP000275401">
    <property type="component" value="Unassembled WGS sequence"/>
</dbReference>
<dbReference type="Pfam" id="PF03995">
    <property type="entry name" value="Inhibitor_I36"/>
    <property type="match status" value="1"/>
</dbReference>
<dbReference type="EMBL" id="RIBZ01000066">
    <property type="protein sequence ID" value="RNG34669.1"/>
    <property type="molecule type" value="Genomic_DNA"/>
</dbReference>
<evidence type="ECO:0000313" key="2">
    <source>
        <dbReference type="Proteomes" id="UP000275401"/>
    </source>
</evidence>
<accession>A0A3M8WZT4</accession>
<sequence length="184" mass="19216">MKGRAPYCGARPFHSPGQLITTSCCATSAPPAQHSSPKGERSVRKLLTGLAGVAALAATFAGPNAASASETRFTEVAGVEGLYRVTGTSGDVIAQDAYDRCGAGTCFFQHYGGEGLLWVVPSCGRHHVPGYLDGKATSAWNRTPTPIVLYDGTYTGRLGTMPGWFKGDLHPAHDNKLSSVDAAC</sequence>
<organism evidence="1 2">
    <name type="scientific">Streptomyces botrytidirepellens</name>
    <dbReference type="NCBI Taxonomy" id="2486417"/>
    <lineage>
        <taxon>Bacteria</taxon>
        <taxon>Bacillati</taxon>
        <taxon>Actinomycetota</taxon>
        <taxon>Actinomycetes</taxon>
        <taxon>Kitasatosporales</taxon>
        <taxon>Streptomycetaceae</taxon>
        <taxon>Streptomyces</taxon>
    </lineage>
</organism>
<dbReference type="PROSITE" id="PS51257">
    <property type="entry name" value="PROKAR_LIPOPROTEIN"/>
    <property type="match status" value="1"/>
</dbReference>
<reference evidence="1 2" key="1">
    <citation type="submission" date="2018-11" db="EMBL/GenBank/DDBJ databases">
        <title>The Potential of Streptomyces as Biocontrol Agents against the Tomato grey mould, Botrytis cinerea (Gray mold) Frontiers in Microbiology.</title>
        <authorList>
            <person name="Li D."/>
        </authorList>
    </citation>
    <scope>NUCLEOTIDE SEQUENCE [LARGE SCALE GENOMIC DNA]</scope>
    <source>
        <strain evidence="1 2">NEAU-LD23</strain>
    </source>
</reference>